<feature type="compositionally biased region" description="Basic and acidic residues" evidence="8">
    <location>
        <begin position="35"/>
        <end position="44"/>
    </location>
</feature>
<protein>
    <submittedName>
        <fullName evidence="10">ABC transporter permease</fullName>
    </submittedName>
</protein>
<feature type="domain" description="ABC transmembrane type-1" evidence="9">
    <location>
        <begin position="122"/>
        <end position="311"/>
    </location>
</feature>
<evidence type="ECO:0000256" key="6">
    <source>
        <dbReference type="ARBA" id="ARBA00023136"/>
    </source>
</evidence>
<proteinExistence type="inferred from homology"/>
<dbReference type="RefSeq" id="WP_044493747.1">
    <property type="nucleotide sequence ID" value="NZ_BAAAOC010000092.1"/>
</dbReference>
<feature type="transmembrane region" description="Helical" evidence="7">
    <location>
        <begin position="188"/>
        <end position="204"/>
    </location>
</feature>
<keyword evidence="11" id="KW-1185">Reference proteome</keyword>
<feature type="transmembrane region" description="Helical" evidence="7">
    <location>
        <begin position="62"/>
        <end position="82"/>
    </location>
</feature>
<feature type="region of interest" description="Disordered" evidence="8">
    <location>
        <begin position="1"/>
        <end position="53"/>
    </location>
</feature>
<evidence type="ECO:0000259" key="9">
    <source>
        <dbReference type="PROSITE" id="PS50928"/>
    </source>
</evidence>
<keyword evidence="4 7" id="KW-0812">Transmembrane</keyword>
<dbReference type="InterPro" id="IPR035906">
    <property type="entry name" value="MetI-like_sf"/>
</dbReference>
<reference evidence="11" key="1">
    <citation type="submission" date="2023-07" db="EMBL/GenBank/DDBJ databases">
        <title>Description of three actinobacteria isolated from air of manufacturing shop in a pharmaceutical factory.</title>
        <authorList>
            <person name="Zhang D.-F."/>
        </authorList>
    </citation>
    <scope>NUCLEOTIDE SEQUENCE [LARGE SCALE GENOMIC DNA]</scope>
    <source>
        <strain evidence="11">CCTCC AB 207010</strain>
    </source>
</reference>
<evidence type="ECO:0000313" key="10">
    <source>
        <dbReference type="EMBL" id="MDR5711214.1"/>
    </source>
</evidence>
<sequence length="321" mass="33663">MTQIAAPSALKPELPGTDPSEPRPEPATLQTVPGRPDRGGRERSPAQGQAGRTRRWLRRPGLLLSALFLLLVLTAAFAPGVLAPGDPYTGDSSQALQPPGTAHWFGTDHLGRDLYTRVVHGTSLSLRTALIAVVIALISGGIFGVAAGFLGGWIDQAIMRVVDVLLAIPSLLLSLALISALGFGSTNVAIAVALGSVATFARIARSQSLRVCQSTFVEASRSLGSRWHTTLRRHVLPNAAGPILALAVLEFGMAILAVSALSFLGYGAPRPAPEWGSLVSEGRNYMAAAGWLTTLPGLVIAATVLSINRLAHALGGERRRF</sequence>
<evidence type="ECO:0000256" key="3">
    <source>
        <dbReference type="ARBA" id="ARBA00022475"/>
    </source>
</evidence>
<dbReference type="InterPro" id="IPR000515">
    <property type="entry name" value="MetI-like"/>
</dbReference>
<dbReference type="CDD" id="cd06261">
    <property type="entry name" value="TM_PBP2"/>
    <property type="match status" value="1"/>
</dbReference>
<keyword evidence="5 7" id="KW-1133">Transmembrane helix</keyword>
<dbReference type="Gene3D" id="1.10.3720.10">
    <property type="entry name" value="MetI-like"/>
    <property type="match status" value="1"/>
</dbReference>
<keyword evidence="2 7" id="KW-0813">Transport</keyword>
<accession>A0ABU1FRH0</accession>
<organism evidence="10 11">
    <name type="scientific">Nesterenkonia flava</name>
    <dbReference type="NCBI Taxonomy" id="469799"/>
    <lineage>
        <taxon>Bacteria</taxon>
        <taxon>Bacillati</taxon>
        <taxon>Actinomycetota</taxon>
        <taxon>Actinomycetes</taxon>
        <taxon>Micrococcales</taxon>
        <taxon>Micrococcaceae</taxon>
        <taxon>Nesterenkonia</taxon>
    </lineage>
</organism>
<evidence type="ECO:0000256" key="4">
    <source>
        <dbReference type="ARBA" id="ARBA00022692"/>
    </source>
</evidence>
<feature type="transmembrane region" description="Helical" evidence="7">
    <location>
        <begin position="243"/>
        <end position="268"/>
    </location>
</feature>
<comment type="similarity">
    <text evidence="7">Belongs to the binding-protein-dependent transport system permease family.</text>
</comment>
<comment type="subcellular location">
    <subcellularLocation>
        <location evidence="1 7">Cell membrane</location>
        <topology evidence="1 7">Multi-pass membrane protein</topology>
    </subcellularLocation>
</comment>
<evidence type="ECO:0000256" key="5">
    <source>
        <dbReference type="ARBA" id="ARBA00022989"/>
    </source>
</evidence>
<feature type="transmembrane region" description="Helical" evidence="7">
    <location>
        <begin position="129"/>
        <end position="154"/>
    </location>
</feature>
<name>A0ABU1FRH0_9MICC</name>
<evidence type="ECO:0000256" key="8">
    <source>
        <dbReference type="SAM" id="MobiDB-lite"/>
    </source>
</evidence>
<dbReference type="Pfam" id="PF00528">
    <property type="entry name" value="BPD_transp_1"/>
    <property type="match status" value="1"/>
</dbReference>
<dbReference type="PANTHER" id="PTHR43386">
    <property type="entry name" value="OLIGOPEPTIDE TRANSPORT SYSTEM PERMEASE PROTEIN APPC"/>
    <property type="match status" value="1"/>
</dbReference>
<keyword evidence="3" id="KW-1003">Cell membrane</keyword>
<dbReference type="Proteomes" id="UP001260872">
    <property type="component" value="Unassembled WGS sequence"/>
</dbReference>
<gene>
    <name evidence="10" type="ORF">RH857_03535</name>
</gene>
<evidence type="ECO:0000256" key="2">
    <source>
        <dbReference type="ARBA" id="ARBA00022448"/>
    </source>
</evidence>
<evidence type="ECO:0000256" key="1">
    <source>
        <dbReference type="ARBA" id="ARBA00004651"/>
    </source>
</evidence>
<dbReference type="PROSITE" id="PS50928">
    <property type="entry name" value="ABC_TM1"/>
    <property type="match status" value="1"/>
</dbReference>
<dbReference type="SUPFAM" id="SSF161098">
    <property type="entry name" value="MetI-like"/>
    <property type="match status" value="1"/>
</dbReference>
<dbReference type="PANTHER" id="PTHR43386:SF25">
    <property type="entry name" value="PEPTIDE ABC TRANSPORTER PERMEASE PROTEIN"/>
    <property type="match status" value="1"/>
</dbReference>
<dbReference type="EMBL" id="JAVKGT010000006">
    <property type="protein sequence ID" value="MDR5711214.1"/>
    <property type="molecule type" value="Genomic_DNA"/>
</dbReference>
<keyword evidence="6 7" id="KW-0472">Membrane</keyword>
<feature type="transmembrane region" description="Helical" evidence="7">
    <location>
        <begin position="288"/>
        <end position="311"/>
    </location>
</feature>
<evidence type="ECO:0000313" key="11">
    <source>
        <dbReference type="Proteomes" id="UP001260872"/>
    </source>
</evidence>
<evidence type="ECO:0000256" key="7">
    <source>
        <dbReference type="RuleBase" id="RU363032"/>
    </source>
</evidence>
<comment type="caution">
    <text evidence="10">The sequence shown here is derived from an EMBL/GenBank/DDBJ whole genome shotgun (WGS) entry which is preliminary data.</text>
</comment>
<feature type="transmembrane region" description="Helical" evidence="7">
    <location>
        <begin position="161"/>
        <end position="182"/>
    </location>
</feature>
<dbReference type="InterPro" id="IPR050366">
    <property type="entry name" value="BP-dependent_transpt_permease"/>
</dbReference>